<protein>
    <submittedName>
        <fullName evidence="1">Uncharacterized protein</fullName>
    </submittedName>
</protein>
<proteinExistence type="predicted"/>
<sequence>MRFLFHRAFTRCIARLMAWVLLLGWFAGAANACVLLERGQQAPQLMATHEHEHEPGVLAHSHEHGEAGLAATDDGHSHDGLPGQQACKHLCDGERHAVVKAGTGELPWLDCIASATAASCLVLPALAPVRVLRPDAATLPAPPPIAIAFLRLTI</sequence>
<dbReference type="AlphaFoldDB" id="A0A848FGG4"/>
<dbReference type="RefSeq" id="WP_169163250.1">
    <property type="nucleotide sequence ID" value="NZ_JABBFW010000031.1"/>
</dbReference>
<dbReference type="EMBL" id="JABBFW010000031">
    <property type="protein sequence ID" value="NML18352.1"/>
    <property type="molecule type" value="Genomic_DNA"/>
</dbReference>
<accession>A0A848FGG4</accession>
<keyword evidence="2" id="KW-1185">Reference proteome</keyword>
<gene>
    <name evidence="1" type="ORF">HHL10_25615</name>
</gene>
<comment type="caution">
    <text evidence="1">The sequence shown here is derived from an EMBL/GenBank/DDBJ whole genome shotgun (WGS) entry which is preliminary data.</text>
</comment>
<organism evidence="1 2">
    <name type="scientific">Azohydromonas caseinilytica</name>
    <dbReference type="NCBI Taxonomy" id="2728836"/>
    <lineage>
        <taxon>Bacteria</taxon>
        <taxon>Pseudomonadati</taxon>
        <taxon>Pseudomonadota</taxon>
        <taxon>Betaproteobacteria</taxon>
        <taxon>Burkholderiales</taxon>
        <taxon>Sphaerotilaceae</taxon>
        <taxon>Azohydromonas</taxon>
    </lineage>
</organism>
<reference evidence="1 2" key="1">
    <citation type="submission" date="2020-04" db="EMBL/GenBank/DDBJ databases">
        <title>Azohydromonas sp. isolated from soil.</title>
        <authorList>
            <person name="Dahal R.H."/>
        </authorList>
    </citation>
    <scope>NUCLEOTIDE SEQUENCE [LARGE SCALE GENOMIC DNA]</scope>
    <source>
        <strain evidence="1 2">G-1-1-14</strain>
    </source>
</reference>
<evidence type="ECO:0000313" key="2">
    <source>
        <dbReference type="Proteomes" id="UP000574067"/>
    </source>
</evidence>
<name>A0A848FGG4_9BURK</name>
<dbReference type="Proteomes" id="UP000574067">
    <property type="component" value="Unassembled WGS sequence"/>
</dbReference>
<evidence type="ECO:0000313" key="1">
    <source>
        <dbReference type="EMBL" id="NML18352.1"/>
    </source>
</evidence>